<comment type="catalytic activity">
    <reaction evidence="8">
        <text>L-seryl-[protein] + ATP = O-phospho-L-seryl-[protein] + ADP + H(+)</text>
        <dbReference type="Rhea" id="RHEA:17989"/>
        <dbReference type="Rhea" id="RHEA-COMP:9863"/>
        <dbReference type="Rhea" id="RHEA-COMP:11604"/>
        <dbReference type="ChEBI" id="CHEBI:15378"/>
        <dbReference type="ChEBI" id="CHEBI:29999"/>
        <dbReference type="ChEBI" id="CHEBI:30616"/>
        <dbReference type="ChEBI" id="CHEBI:83421"/>
        <dbReference type="ChEBI" id="CHEBI:456216"/>
        <dbReference type="EC" id="2.7.11.1"/>
    </reaction>
</comment>
<dbReference type="OrthoDB" id="4062651at2759"/>
<name>A0A1E4T853_9ASCO</name>
<dbReference type="GO" id="GO:0005524">
    <property type="term" value="F:ATP binding"/>
    <property type="evidence" value="ECO:0007669"/>
    <property type="project" value="UniProtKB-KW"/>
</dbReference>
<dbReference type="AlphaFoldDB" id="A0A1E4T853"/>
<evidence type="ECO:0000256" key="4">
    <source>
        <dbReference type="ARBA" id="ARBA00022741"/>
    </source>
</evidence>
<dbReference type="GO" id="GO:0004674">
    <property type="term" value="F:protein serine/threonine kinase activity"/>
    <property type="evidence" value="ECO:0007669"/>
    <property type="project" value="UniProtKB-KW"/>
</dbReference>
<evidence type="ECO:0000256" key="5">
    <source>
        <dbReference type="ARBA" id="ARBA00022777"/>
    </source>
</evidence>
<dbReference type="InterPro" id="IPR000719">
    <property type="entry name" value="Prot_kinase_dom"/>
</dbReference>
<dbReference type="PANTHER" id="PTHR43895:SF32">
    <property type="entry name" value="SERINE_THREONINE-PROTEIN KINASE CHK1"/>
    <property type="match status" value="1"/>
</dbReference>
<evidence type="ECO:0000256" key="3">
    <source>
        <dbReference type="ARBA" id="ARBA00022679"/>
    </source>
</evidence>
<keyword evidence="6" id="KW-0067">ATP-binding</keyword>
<dbReference type="InterPro" id="IPR008271">
    <property type="entry name" value="Ser/Thr_kinase_AS"/>
</dbReference>
<dbReference type="SUPFAM" id="SSF56112">
    <property type="entry name" value="Protein kinase-like (PK-like)"/>
    <property type="match status" value="1"/>
</dbReference>
<reference evidence="11" key="1">
    <citation type="submission" date="2016-04" db="EMBL/GenBank/DDBJ databases">
        <title>Comparative genomics of biotechnologically important yeasts.</title>
        <authorList>
            <consortium name="DOE Joint Genome Institute"/>
            <person name="Riley R."/>
            <person name="Haridas S."/>
            <person name="Wolfe K.H."/>
            <person name="Lopes M.R."/>
            <person name="Hittinger C.T."/>
            <person name="Goker M."/>
            <person name="Salamov A."/>
            <person name="Wisecaver J."/>
            <person name="Long T.M."/>
            <person name="Aerts A.L."/>
            <person name="Barry K."/>
            <person name="Choi C."/>
            <person name="Clum A."/>
            <person name="Coughlan A.Y."/>
            <person name="Deshpande S."/>
            <person name="Douglass A.P."/>
            <person name="Hanson S.J."/>
            <person name="Klenk H.-P."/>
            <person name="Labutti K."/>
            <person name="Lapidus A."/>
            <person name="Lindquist E."/>
            <person name="Lipzen A."/>
            <person name="Meier-Kolthoff J.P."/>
            <person name="Ohm R.A."/>
            <person name="Otillar R.P."/>
            <person name="Pangilinan J."/>
            <person name="Peng Y."/>
            <person name="Rokas A."/>
            <person name="Rosa C.A."/>
            <person name="Scheuner C."/>
            <person name="Sibirny A.A."/>
            <person name="Slot J.C."/>
            <person name="Stielow J.B."/>
            <person name="Sun H."/>
            <person name="Kurtzman C.P."/>
            <person name="Blackwell M."/>
            <person name="Grigoriev I.V."/>
            <person name="Jeffries T.W."/>
        </authorList>
    </citation>
    <scope>NUCLEOTIDE SEQUENCE [LARGE SCALE GENOMIC DNA]</scope>
    <source>
        <strain evidence="11">NRRL YB-2248</strain>
    </source>
</reference>
<dbReference type="STRING" id="983967.A0A1E4T853"/>
<dbReference type="PANTHER" id="PTHR43895">
    <property type="entry name" value="CALCIUM/CALMODULIN-DEPENDENT PROTEIN KINASE KINASE-RELATED"/>
    <property type="match status" value="1"/>
</dbReference>
<evidence type="ECO:0000313" key="11">
    <source>
        <dbReference type="Proteomes" id="UP000094801"/>
    </source>
</evidence>
<sequence>MDEYSQYERSLTLLQSRYKFHSNLQNGSFGKVTCAIDIHRNQKVAIKSLKKTIPGITQMTNHEIKVMKQLGEHEQIVQLLDHFETKKYIILVLEFVEDGDLYDAIHNQTILGLSFQNDSSKFIKLLNQLYSVLTYTQSKGVYHRDIKPENILLTSNGDIKLCDWGLASLSQECNDFNIGTEKYMSPESLTQTTQTYDAIKSDTWSLGITLLFTLFGKCPFRKASLSDFNYMKFTENCEFLLDYYPSINMVSFIGIVKYFLIERDLVKGLEYLTRESKISGLTIDQEHYILSSLSHKQQQQQQHQLHHHQPQFVPLPLSLQDPIVSGTEELGGEFFMFDQDQLDAALAPIESVDDFSLDIQHDDSTKFISDESSSSICGNGNGTGTGGPTPITISQANSSLSLFNCSPSISSISNNNNNHNDHAKLMTNNSFNTINSSSSYDVSTSLFSNVGHNGMINNNGLGYKEFGSWCDDMEFDDGLFKRYH</sequence>
<evidence type="ECO:0000313" key="10">
    <source>
        <dbReference type="EMBL" id="ODV87922.1"/>
    </source>
</evidence>
<gene>
    <name evidence="10" type="ORF">CANARDRAFT_26101</name>
</gene>
<evidence type="ECO:0000256" key="6">
    <source>
        <dbReference type="ARBA" id="ARBA00022840"/>
    </source>
</evidence>
<organism evidence="10 11">
    <name type="scientific">[Candida] arabinofermentans NRRL YB-2248</name>
    <dbReference type="NCBI Taxonomy" id="983967"/>
    <lineage>
        <taxon>Eukaryota</taxon>
        <taxon>Fungi</taxon>
        <taxon>Dikarya</taxon>
        <taxon>Ascomycota</taxon>
        <taxon>Saccharomycotina</taxon>
        <taxon>Pichiomycetes</taxon>
        <taxon>Pichiales</taxon>
        <taxon>Pichiaceae</taxon>
        <taxon>Ogataea</taxon>
        <taxon>Ogataea/Candida clade</taxon>
    </lineage>
</organism>
<dbReference type="PROSITE" id="PS50011">
    <property type="entry name" value="PROTEIN_KINASE_DOM"/>
    <property type="match status" value="1"/>
</dbReference>
<protein>
    <recommendedName>
        <fullName evidence="1">non-specific serine/threonine protein kinase</fullName>
        <ecNumber evidence="1">2.7.11.1</ecNumber>
    </recommendedName>
</protein>
<dbReference type="EMBL" id="KV453847">
    <property type="protein sequence ID" value="ODV87922.1"/>
    <property type="molecule type" value="Genomic_DNA"/>
</dbReference>
<keyword evidence="2" id="KW-0723">Serine/threonine-protein kinase</keyword>
<evidence type="ECO:0000256" key="2">
    <source>
        <dbReference type="ARBA" id="ARBA00022527"/>
    </source>
</evidence>
<feature type="domain" description="Protein kinase" evidence="9">
    <location>
        <begin position="18"/>
        <end position="290"/>
    </location>
</feature>
<evidence type="ECO:0000259" key="9">
    <source>
        <dbReference type="PROSITE" id="PS50011"/>
    </source>
</evidence>
<keyword evidence="4" id="KW-0547">Nucleotide-binding</keyword>
<evidence type="ECO:0000256" key="7">
    <source>
        <dbReference type="ARBA" id="ARBA00047899"/>
    </source>
</evidence>
<dbReference type="EC" id="2.7.11.1" evidence="1"/>
<comment type="catalytic activity">
    <reaction evidence="7">
        <text>L-threonyl-[protein] + ATP = O-phospho-L-threonyl-[protein] + ADP + H(+)</text>
        <dbReference type="Rhea" id="RHEA:46608"/>
        <dbReference type="Rhea" id="RHEA-COMP:11060"/>
        <dbReference type="Rhea" id="RHEA-COMP:11605"/>
        <dbReference type="ChEBI" id="CHEBI:15378"/>
        <dbReference type="ChEBI" id="CHEBI:30013"/>
        <dbReference type="ChEBI" id="CHEBI:30616"/>
        <dbReference type="ChEBI" id="CHEBI:61977"/>
        <dbReference type="ChEBI" id="CHEBI:456216"/>
        <dbReference type="EC" id="2.7.11.1"/>
    </reaction>
</comment>
<evidence type="ECO:0000256" key="8">
    <source>
        <dbReference type="ARBA" id="ARBA00048679"/>
    </source>
</evidence>
<dbReference type="PROSITE" id="PS00108">
    <property type="entry name" value="PROTEIN_KINASE_ST"/>
    <property type="match status" value="1"/>
</dbReference>
<keyword evidence="5" id="KW-0418">Kinase</keyword>
<dbReference type="Proteomes" id="UP000094801">
    <property type="component" value="Unassembled WGS sequence"/>
</dbReference>
<keyword evidence="11" id="KW-1185">Reference proteome</keyword>
<dbReference type="InterPro" id="IPR011009">
    <property type="entry name" value="Kinase-like_dom_sf"/>
</dbReference>
<accession>A0A1E4T853</accession>
<dbReference type="Gene3D" id="1.10.510.10">
    <property type="entry name" value="Transferase(Phosphotransferase) domain 1"/>
    <property type="match status" value="1"/>
</dbReference>
<dbReference type="SMART" id="SM00220">
    <property type="entry name" value="S_TKc"/>
    <property type="match status" value="1"/>
</dbReference>
<proteinExistence type="predicted"/>
<dbReference type="GO" id="GO:0007165">
    <property type="term" value="P:signal transduction"/>
    <property type="evidence" value="ECO:0007669"/>
    <property type="project" value="TreeGrafter"/>
</dbReference>
<evidence type="ECO:0000256" key="1">
    <source>
        <dbReference type="ARBA" id="ARBA00012513"/>
    </source>
</evidence>
<keyword evidence="3" id="KW-0808">Transferase</keyword>
<dbReference type="Pfam" id="PF00069">
    <property type="entry name" value="Pkinase"/>
    <property type="match status" value="1"/>
</dbReference>